<evidence type="ECO:0000256" key="10">
    <source>
        <dbReference type="ARBA" id="ARBA00023157"/>
    </source>
</evidence>
<keyword evidence="9 13" id="KW-0472">Membrane</keyword>
<evidence type="ECO:0000256" key="14">
    <source>
        <dbReference type="SAM" id="SignalP"/>
    </source>
</evidence>
<dbReference type="PROSITE" id="PS50026">
    <property type="entry name" value="EGF_3"/>
    <property type="match status" value="3"/>
</dbReference>
<keyword evidence="2" id="KW-1003">Cell membrane</keyword>
<comment type="caution">
    <text evidence="12">Lacks conserved residue(s) required for the propagation of feature annotation.</text>
</comment>
<dbReference type="GO" id="GO:0005509">
    <property type="term" value="F:calcium ion binding"/>
    <property type="evidence" value="ECO:0007669"/>
    <property type="project" value="InterPro"/>
</dbReference>
<evidence type="ECO:0000313" key="17">
    <source>
        <dbReference type="Proteomes" id="UP000054359"/>
    </source>
</evidence>
<reference evidence="16 17" key="1">
    <citation type="submission" date="2013-11" db="EMBL/GenBank/DDBJ databases">
        <title>Genome sequencing of Stegodyphus mimosarum.</title>
        <authorList>
            <person name="Bechsgaard J."/>
        </authorList>
    </citation>
    <scope>NUCLEOTIDE SEQUENCE [LARGE SCALE GENOMIC DNA]</scope>
</reference>
<dbReference type="Proteomes" id="UP000054359">
    <property type="component" value="Unassembled WGS sequence"/>
</dbReference>
<evidence type="ECO:0000256" key="4">
    <source>
        <dbReference type="ARBA" id="ARBA00022692"/>
    </source>
</evidence>
<organism evidence="16 17">
    <name type="scientific">Stegodyphus mimosarum</name>
    <name type="common">African social velvet spider</name>
    <dbReference type="NCBI Taxonomy" id="407821"/>
    <lineage>
        <taxon>Eukaryota</taxon>
        <taxon>Metazoa</taxon>
        <taxon>Ecdysozoa</taxon>
        <taxon>Arthropoda</taxon>
        <taxon>Chelicerata</taxon>
        <taxon>Arachnida</taxon>
        <taxon>Araneae</taxon>
        <taxon>Araneomorphae</taxon>
        <taxon>Entelegynae</taxon>
        <taxon>Eresoidea</taxon>
        <taxon>Eresidae</taxon>
        <taxon>Stegodyphus</taxon>
    </lineage>
</organism>
<feature type="disulfide bond" evidence="12">
    <location>
        <begin position="90"/>
        <end position="99"/>
    </location>
</feature>
<feature type="domain" description="EGF-like" evidence="15">
    <location>
        <begin position="205"/>
        <end position="240"/>
    </location>
</feature>
<dbReference type="InterPro" id="IPR051022">
    <property type="entry name" value="Notch_Cell-Fate_Det"/>
</dbReference>
<keyword evidence="4 13" id="KW-0812">Transmembrane</keyword>
<evidence type="ECO:0000313" key="16">
    <source>
        <dbReference type="EMBL" id="KFM70624.1"/>
    </source>
</evidence>
<evidence type="ECO:0000256" key="6">
    <source>
        <dbReference type="ARBA" id="ARBA00022737"/>
    </source>
</evidence>
<feature type="disulfide bond" evidence="12">
    <location>
        <begin position="230"/>
        <end position="239"/>
    </location>
</feature>
<feature type="chain" id="PRO_5001830071" evidence="14">
    <location>
        <begin position="21"/>
        <end position="452"/>
    </location>
</feature>
<dbReference type="InterPro" id="IPR000742">
    <property type="entry name" value="EGF"/>
</dbReference>
<dbReference type="FunFam" id="2.10.25.10:FF:000173">
    <property type="entry name" value="Neurogenic locus notch protein 2"/>
    <property type="match status" value="2"/>
</dbReference>
<evidence type="ECO:0000256" key="5">
    <source>
        <dbReference type="ARBA" id="ARBA00022729"/>
    </source>
</evidence>
<evidence type="ECO:0000256" key="7">
    <source>
        <dbReference type="ARBA" id="ARBA00022837"/>
    </source>
</evidence>
<accession>A0A087TZT5</accession>
<feature type="domain" description="EGF-like" evidence="15">
    <location>
        <begin position="346"/>
        <end position="381"/>
    </location>
</feature>
<dbReference type="PANTHER" id="PTHR24049">
    <property type="entry name" value="CRUMBS FAMILY MEMBER"/>
    <property type="match status" value="1"/>
</dbReference>
<dbReference type="GO" id="GO:0005886">
    <property type="term" value="C:plasma membrane"/>
    <property type="evidence" value="ECO:0007669"/>
    <property type="project" value="UniProtKB-SubCell"/>
</dbReference>
<keyword evidence="8 13" id="KW-1133">Transmembrane helix</keyword>
<feature type="non-terminal residue" evidence="16">
    <location>
        <position position="452"/>
    </location>
</feature>
<keyword evidence="3 12" id="KW-0245">EGF-like domain</keyword>
<evidence type="ECO:0000256" key="8">
    <source>
        <dbReference type="ARBA" id="ARBA00022989"/>
    </source>
</evidence>
<feature type="domain" description="EGF-like" evidence="15">
    <location>
        <begin position="61"/>
        <end position="100"/>
    </location>
</feature>
<dbReference type="STRING" id="407821.A0A087TZT5"/>
<dbReference type="OrthoDB" id="6428332at2759"/>
<dbReference type="AlphaFoldDB" id="A0A087TZT5"/>
<proteinExistence type="predicted"/>
<feature type="transmembrane region" description="Helical" evidence="13">
    <location>
        <begin position="423"/>
        <end position="448"/>
    </location>
</feature>
<dbReference type="EMBL" id="KK117498">
    <property type="protein sequence ID" value="KFM70624.1"/>
    <property type="molecule type" value="Genomic_DNA"/>
</dbReference>
<evidence type="ECO:0000256" key="12">
    <source>
        <dbReference type="PROSITE-ProRule" id="PRU00076"/>
    </source>
</evidence>
<keyword evidence="7" id="KW-0106">Calcium</keyword>
<gene>
    <name evidence="16" type="ORF">X975_12918</name>
</gene>
<dbReference type="SMART" id="SM00179">
    <property type="entry name" value="EGF_CA"/>
    <property type="match status" value="3"/>
</dbReference>
<name>A0A087TZT5_STEMI</name>
<evidence type="ECO:0000256" key="13">
    <source>
        <dbReference type="SAM" id="Phobius"/>
    </source>
</evidence>
<dbReference type="PROSITE" id="PS00022">
    <property type="entry name" value="EGF_1"/>
    <property type="match status" value="3"/>
</dbReference>
<protein>
    <submittedName>
        <fullName evidence="16">Protocadherin Fat 1</fullName>
    </submittedName>
</protein>
<evidence type="ECO:0000256" key="11">
    <source>
        <dbReference type="ARBA" id="ARBA00023180"/>
    </source>
</evidence>
<keyword evidence="6" id="KW-0677">Repeat</keyword>
<evidence type="ECO:0000256" key="3">
    <source>
        <dbReference type="ARBA" id="ARBA00022536"/>
    </source>
</evidence>
<evidence type="ECO:0000256" key="1">
    <source>
        <dbReference type="ARBA" id="ARBA00004251"/>
    </source>
</evidence>
<dbReference type="GO" id="GO:0007154">
    <property type="term" value="P:cell communication"/>
    <property type="evidence" value="ECO:0007669"/>
    <property type="project" value="UniProtKB-ARBA"/>
</dbReference>
<dbReference type="Gene3D" id="2.10.25.10">
    <property type="entry name" value="Laminin"/>
    <property type="match status" value="3"/>
</dbReference>
<feature type="disulfide bond" evidence="12">
    <location>
        <begin position="371"/>
        <end position="380"/>
    </location>
</feature>
<dbReference type="SUPFAM" id="SSF57196">
    <property type="entry name" value="EGF/Laminin"/>
    <property type="match status" value="3"/>
</dbReference>
<dbReference type="CDD" id="cd00054">
    <property type="entry name" value="EGF_CA"/>
    <property type="match status" value="2"/>
</dbReference>
<dbReference type="FunFam" id="2.10.25.10:FF:000391">
    <property type="entry name" value="Weary, isoform C"/>
    <property type="match status" value="1"/>
</dbReference>
<keyword evidence="10 12" id="KW-1015">Disulfide bond</keyword>
<feature type="signal peptide" evidence="14">
    <location>
        <begin position="1"/>
        <end position="20"/>
    </location>
</feature>
<dbReference type="InterPro" id="IPR001881">
    <property type="entry name" value="EGF-like_Ca-bd_dom"/>
</dbReference>
<comment type="subcellular location">
    <subcellularLocation>
        <location evidence="1">Cell membrane</location>
        <topology evidence="1">Single-pass type I membrane protein</topology>
    </subcellularLocation>
</comment>
<evidence type="ECO:0000259" key="15">
    <source>
        <dbReference type="PROSITE" id="PS50026"/>
    </source>
</evidence>
<dbReference type="Pfam" id="PF00008">
    <property type="entry name" value="EGF"/>
    <property type="match status" value="2"/>
</dbReference>
<keyword evidence="17" id="KW-1185">Reference proteome</keyword>
<evidence type="ECO:0000256" key="9">
    <source>
        <dbReference type="ARBA" id="ARBA00023136"/>
    </source>
</evidence>
<keyword evidence="11" id="KW-0325">Glycoprotein</keyword>
<evidence type="ECO:0000256" key="2">
    <source>
        <dbReference type="ARBA" id="ARBA00022475"/>
    </source>
</evidence>
<dbReference type="GO" id="GO:0023052">
    <property type="term" value="P:signaling"/>
    <property type="evidence" value="ECO:0007669"/>
    <property type="project" value="UniProtKB-ARBA"/>
</dbReference>
<keyword evidence="5 14" id="KW-0732">Signal</keyword>
<sequence length="452" mass="49655">MPRIVFKIFLCALLFIVITAQENNSDTKSLKEKIFNIFNRNGNLAQASEGPGVNSTEIIGPDDPCHSQPCQNGGECKQDQKTLGAYKCECKSGYSGTNCEIECNCGEDSNCTYGYYGGKTCICKEGYGDKSGKCEKCDCGEGAFNCTFGYYGGKSCNCKDGYGEKGDKCEKCYCGQNAGCRFDKYDGKKTCFCLEGYRYIDGKCKDPCIPNPCQNGGNCKVEYVDYTCTCKFPYSGRNCEKDCGCDNGTCVEDQFGNAVCQCPPGFGLYLNNTCKACKCGGGASCEFNGSEAATIKTCLCKEGYQNIMNICKECYCGPSSSCFFENYDVKRCICPDGFMDINGLCKDPCNPNPCQNKGKCKFSNRNYSCDCVPPYSGRTCEMDCSCGPNGKCSLDIHGNKECYCRRGFVEFEGSCKEEKKRNIAFLTLLGIILATIFIGIILFTCVLWKKRK</sequence>
<dbReference type="SMART" id="SM00181">
    <property type="entry name" value="EGF"/>
    <property type="match status" value="7"/>
</dbReference>